<organism evidence="2 3">
    <name type="scientific">Kingdonia uniflora</name>
    <dbReference type="NCBI Taxonomy" id="39325"/>
    <lineage>
        <taxon>Eukaryota</taxon>
        <taxon>Viridiplantae</taxon>
        <taxon>Streptophyta</taxon>
        <taxon>Embryophyta</taxon>
        <taxon>Tracheophyta</taxon>
        <taxon>Spermatophyta</taxon>
        <taxon>Magnoliopsida</taxon>
        <taxon>Ranunculales</taxon>
        <taxon>Circaeasteraceae</taxon>
        <taxon>Kingdonia</taxon>
    </lineage>
</organism>
<dbReference type="OrthoDB" id="2500381at2759"/>
<protein>
    <submittedName>
        <fullName evidence="2">Uncharacterized protein</fullName>
    </submittedName>
</protein>
<feature type="non-terminal residue" evidence="2">
    <location>
        <position position="1"/>
    </location>
</feature>
<feature type="region of interest" description="Disordered" evidence="1">
    <location>
        <begin position="31"/>
        <end position="53"/>
    </location>
</feature>
<dbReference type="Proteomes" id="UP000541444">
    <property type="component" value="Unassembled WGS sequence"/>
</dbReference>
<sequence length="53" mass="6118">MENLPAFDHDLIHAIFKLVWTKKNLECERKEETNNLDFEGEAGTSKKNRPTTG</sequence>
<name>A0A7J7PBY9_9MAGN</name>
<dbReference type="EMBL" id="JACGCM010000012">
    <property type="protein sequence ID" value="KAF6176957.1"/>
    <property type="molecule type" value="Genomic_DNA"/>
</dbReference>
<reference evidence="2 3" key="1">
    <citation type="journal article" date="2020" name="IScience">
        <title>Genome Sequencing of the Endangered Kingdonia uniflora (Circaeasteraceae, Ranunculales) Reveals Potential Mechanisms of Evolutionary Specialization.</title>
        <authorList>
            <person name="Sun Y."/>
            <person name="Deng T."/>
            <person name="Zhang A."/>
            <person name="Moore M.J."/>
            <person name="Landis J.B."/>
            <person name="Lin N."/>
            <person name="Zhang H."/>
            <person name="Zhang X."/>
            <person name="Huang J."/>
            <person name="Zhang X."/>
            <person name="Sun H."/>
            <person name="Wang H."/>
        </authorList>
    </citation>
    <scope>NUCLEOTIDE SEQUENCE [LARGE SCALE GENOMIC DNA]</scope>
    <source>
        <strain evidence="2">TB1705</strain>
        <tissue evidence="2">Leaf</tissue>
    </source>
</reference>
<comment type="caution">
    <text evidence="2">The sequence shown here is derived from an EMBL/GenBank/DDBJ whole genome shotgun (WGS) entry which is preliminary data.</text>
</comment>
<evidence type="ECO:0000313" key="3">
    <source>
        <dbReference type="Proteomes" id="UP000541444"/>
    </source>
</evidence>
<evidence type="ECO:0000256" key="1">
    <source>
        <dbReference type="SAM" id="MobiDB-lite"/>
    </source>
</evidence>
<proteinExistence type="predicted"/>
<accession>A0A7J7PBY9</accession>
<dbReference type="AlphaFoldDB" id="A0A7J7PBY9"/>
<evidence type="ECO:0000313" key="2">
    <source>
        <dbReference type="EMBL" id="KAF6176957.1"/>
    </source>
</evidence>
<keyword evidence="3" id="KW-1185">Reference proteome</keyword>
<gene>
    <name evidence="2" type="ORF">GIB67_027757</name>
</gene>